<proteinExistence type="predicted"/>
<evidence type="ECO:0000313" key="2">
    <source>
        <dbReference type="Proteomes" id="UP000554482"/>
    </source>
</evidence>
<dbReference type="InterPro" id="IPR011989">
    <property type="entry name" value="ARM-like"/>
</dbReference>
<keyword evidence="2" id="KW-1185">Reference proteome</keyword>
<dbReference type="Proteomes" id="UP000554482">
    <property type="component" value="Unassembled WGS sequence"/>
</dbReference>
<protein>
    <submittedName>
        <fullName evidence="1">Prd1</fullName>
    </submittedName>
</protein>
<dbReference type="InterPro" id="IPR044968">
    <property type="entry name" value="PRD1"/>
</dbReference>
<name>A0A7J6VZA7_THATH</name>
<organism evidence="1 2">
    <name type="scientific">Thalictrum thalictroides</name>
    <name type="common">Rue-anemone</name>
    <name type="synonym">Anemone thalictroides</name>
    <dbReference type="NCBI Taxonomy" id="46969"/>
    <lineage>
        <taxon>Eukaryota</taxon>
        <taxon>Viridiplantae</taxon>
        <taxon>Streptophyta</taxon>
        <taxon>Embryophyta</taxon>
        <taxon>Tracheophyta</taxon>
        <taxon>Spermatophyta</taxon>
        <taxon>Magnoliopsida</taxon>
        <taxon>Ranunculales</taxon>
        <taxon>Ranunculaceae</taxon>
        <taxon>Thalictroideae</taxon>
        <taxon>Thalictrum</taxon>
    </lineage>
</organism>
<dbReference type="EMBL" id="JABWDY010025472">
    <property type="protein sequence ID" value="KAF5189435.1"/>
    <property type="molecule type" value="Genomic_DNA"/>
</dbReference>
<dbReference type="OrthoDB" id="2019943at2759"/>
<comment type="caution">
    <text evidence="1">The sequence shown here is derived from an EMBL/GenBank/DDBJ whole genome shotgun (WGS) entry which is preliminary data.</text>
</comment>
<dbReference type="PANTHER" id="PTHR36379:SF1">
    <property type="entry name" value="PUTATIVE RECOMBINATION INITIATION DEFECT 1-RELATED"/>
    <property type="match status" value="1"/>
</dbReference>
<sequence>MSLIGRRESENYYTSFEAEDLERSSSSCSQGHRSSLQLETSEGGSICLLCFCNLISNPNSPSVHLSYALSQLSQAISHFPFLQNLRNFHAHLLISPLTNLLFTCNDEPIASQAIDLVLNLSGSDDSEVYVDFVGRIADRLSSSSLIWSRRQIYSLHCLGLLLNCQIDKPDPLANIKNTKALISNLIVGLQLPSEEIRGEILFVLYKLSVLEGTTIDNVDDFLGFCPKLLQLSLDTLMKAQSDEVRLNCVALLTVLAQKDYLRSSLFTDDQTRKNLTEVDSFMQEEELPRPLVVLFAESIKGPLLSSNTEVQIGTLDLIFHSLSREGSAAENIVVLVEQGIVDYVFEILRLSGNKDTVVNSCIRVLDLLSAAEPPFSQRLAIGFQALVPVLRYVAEVPFHPVQSHTLKLIWICLYNCPGIMSRSQVEELVLILTGVFKRHRSGELGMLPETFITCCSIFVAILKFPFSHGILNLIPSVQEASTNAVLSCFCDSRRYPSQLLLYSLYLLKEAYAFIHDENANIGSNDRTVESCTTQVCETHVLPWLRRALDETEEEENILGVLETFHSILLQGSDVETRKFAEVLATSSWFSLSFGCLGLFQTEKMKCRVYLMLGSVVDQVLGHDLGQLIRESALYLPSDPIDLLFLLGQKSCHDMELLSCQSAVLLLLYCSSLYDDRLAEDKQMLASLEQYILVNNDNISSAITDSVALVPLVNLYGLLRGSAALSYQTITYSTEAEKVLFDLVLENELDLLSSRFHPVSIKWLFQQEKICVPLSKQILNFCRLNNINGNHIIVHGNNNHIDIQAIAELVAVGDSLGAKFMVSLLKQLQAEEGQEEDITSVLNLMNTVLNIFPGASNQFWVYGIGREIQNLYYSLSYSSSHYIFKLCSLLMFNILRSVEAETLCHHEEVWLPLIIKFLEVLNHTMVADACNQEGLIVIGIFSLVLRLYANKALVEASKAILLNTCLVSTMNTVIESACSKGPALVDCDEETSTGETLIFVLLLYFYSLRSMQTLLPGTLAWQNCFELSNSGTQTISVICIRCHDLCRLLHFGSPQVKLAASYCLLELLTRISDKKCPGHDELNCSVGYVMSVLAVLQGLVFDSDIGVAINCGLCTSTILGWEIQETRVTRDDKWSRLVVEELSLSFTAPGLASKSFSNQHKAATHIAVALLRLNQVPAWMKSVFTSSCISGIVKNLSASNVSPEMVQLFFMLLVSDYLSKEHIACLNHVFQVCRKHVYTDGFQEDNVEEHFEKVVSFPDDLDKVYKLLNQFMSKDSSSCMASRGTQTGNKKLLEEIDMFLQESSKRVTLEN</sequence>
<dbReference type="GO" id="GO:0042138">
    <property type="term" value="P:meiotic DNA double-strand break formation"/>
    <property type="evidence" value="ECO:0007669"/>
    <property type="project" value="InterPro"/>
</dbReference>
<gene>
    <name evidence="1" type="ORF">FRX31_020977</name>
</gene>
<reference evidence="1 2" key="1">
    <citation type="submission" date="2020-06" db="EMBL/GenBank/DDBJ databases">
        <title>Transcriptomic and genomic resources for Thalictrum thalictroides and T. hernandezii: Facilitating candidate gene discovery in an emerging model plant lineage.</title>
        <authorList>
            <person name="Arias T."/>
            <person name="Riano-Pachon D.M."/>
            <person name="Di Stilio V.S."/>
        </authorList>
    </citation>
    <scope>NUCLEOTIDE SEQUENCE [LARGE SCALE GENOMIC DNA]</scope>
    <source>
        <strain evidence="2">cv. WT478/WT964</strain>
        <tissue evidence="1">Leaves</tissue>
    </source>
</reference>
<dbReference type="PANTHER" id="PTHR36379">
    <property type="entry name" value="PROTEIN PRD1"/>
    <property type="match status" value="1"/>
</dbReference>
<dbReference type="SUPFAM" id="SSF48371">
    <property type="entry name" value="ARM repeat"/>
    <property type="match status" value="1"/>
</dbReference>
<dbReference type="InterPro" id="IPR016024">
    <property type="entry name" value="ARM-type_fold"/>
</dbReference>
<evidence type="ECO:0000313" key="1">
    <source>
        <dbReference type="EMBL" id="KAF5189435.1"/>
    </source>
</evidence>
<dbReference type="Gene3D" id="1.25.10.10">
    <property type="entry name" value="Leucine-rich Repeat Variant"/>
    <property type="match status" value="1"/>
</dbReference>
<accession>A0A7J6VZA7</accession>